<dbReference type="KEGG" id="vco:VC0395_A1087"/>
<proteinExistence type="predicted"/>
<feature type="chain" id="PRO_5030008092" evidence="1">
    <location>
        <begin position="32"/>
        <end position="119"/>
    </location>
</feature>
<dbReference type="eggNOG" id="ENOG5031NNF">
    <property type="taxonomic scope" value="Bacteria"/>
</dbReference>
<evidence type="ECO:0000313" key="2">
    <source>
        <dbReference type="EMBL" id="ABQ19663.1"/>
    </source>
</evidence>
<dbReference type="OrthoDB" id="5906338at2"/>
<accession>A0A0H3AFR6</accession>
<dbReference type="EMBL" id="CP000627">
    <property type="protein sequence ID" value="ABQ19663.1"/>
    <property type="molecule type" value="Genomic_DNA"/>
</dbReference>
<dbReference type="PATRIC" id="fig|345073.21.peg.1546"/>
<keyword evidence="1" id="KW-0732">Signal</keyword>
<evidence type="ECO:0000256" key="1">
    <source>
        <dbReference type="SAM" id="SignalP"/>
    </source>
</evidence>
<feature type="signal peptide" evidence="1">
    <location>
        <begin position="1"/>
        <end position="31"/>
    </location>
</feature>
<dbReference type="KEGG" id="vcr:VC395_1599"/>
<gene>
    <name evidence="2" type="ordered locus">VC0395_A1087</name>
</gene>
<evidence type="ECO:0000313" key="3">
    <source>
        <dbReference type="Proteomes" id="UP000000249"/>
    </source>
</evidence>
<sequence>MLNLGEVNLMKFLRRVMLSIFLTIFSQSTLADDADLNRVAKKIKTQIEKSIKKSKKPLEGYCDVFVDLDYTHPKNAVVKKVSTLGDNELCFIAKKTIKVGNKYAYDWPERYIRVQVVSK</sequence>
<name>A0A0H3AFR6_VIBC3</name>
<dbReference type="Proteomes" id="UP000000249">
    <property type="component" value="Chromosome 1"/>
</dbReference>
<organism evidence="2 3">
    <name type="scientific">Vibrio cholerae serotype O1 (strain ATCC 39541 / Classical Ogawa 395 / O395)</name>
    <dbReference type="NCBI Taxonomy" id="345073"/>
    <lineage>
        <taxon>Bacteria</taxon>
        <taxon>Pseudomonadati</taxon>
        <taxon>Pseudomonadota</taxon>
        <taxon>Gammaproteobacteria</taxon>
        <taxon>Vibrionales</taxon>
        <taxon>Vibrionaceae</taxon>
        <taxon>Vibrio</taxon>
    </lineage>
</organism>
<reference evidence="2 3" key="1">
    <citation type="submission" date="2007-03" db="EMBL/GenBank/DDBJ databases">
        <authorList>
            <person name="Heidelberg J."/>
        </authorList>
    </citation>
    <scope>NUCLEOTIDE SEQUENCE [LARGE SCALE GENOMIC DNA]</scope>
    <source>
        <strain evidence="3">ATCC 39541 / Classical Ogawa 395 / O395</strain>
    </source>
</reference>
<protein>
    <submittedName>
        <fullName evidence="2">Uncharacterized protein</fullName>
    </submittedName>
</protein>
<dbReference type="AlphaFoldDB" id="A0A0H3AFR6"/>